<evidence type="ECO:0000259" key="1">
    <source>
        <dbReference type="Pfam" id="PF02464"/>
    </source>
</evidence>
<sequence length="159" mass="15822">MTGSADPSRIVAALRDRGESVAVAESLTGGAVCARLVDVPGASDVVRGGVVAYATELKATLLGVDELLLAAHGAVDPDVAAAMAVGVRTRLGAAYGLATTGVAGPGPAEGKPAGTVYVAVADSEGAESRLLTLDGDRASIRASTVDGVLELLAERLRTR</sequence>
<evidence type="ECO:0000313" key="3">
    <source>
        <dbReference type="Proteomes" id="UP000307768"/>
    </source>
</evidence>
<dbReference type="RefSeq" id="WP_149770791.1">
    <property type="nucleotide sequence ID" value="NZ_VDFQ02000005.1"/>
</dbReference>
<dbReference type="NCBIfam" id="TIGR00199">
    <property type="entry name" value="PncC_domain"/>
    <property type="match status" value="1"/>
</dbReference>
<evidence type="ECO:0000313" key="2">
    <source>
        <dbReference type="EMBL" id="KAA1420622.1"/>
    </source>
</evidence>
<dbReference type="Gene3D" id="3.90.950.20">
    <property type="entry name" value="CinA-like"/>
    <property type="match status" value="1"/>
</dbReference>
<dbReference type="SUPFAM" id="SSF142433">
    <property type="entry name" value="CinA-like"/>
    <property type="match status" value="1"/>
</dbReference>
<name>A0A5Q6RRE5_9ACTN</name>
<proteinExistence type="predicted"/>
<organism evidence="2 3">
    <name type="scientific">Mumia zhuanghuii</name>
    <dbReference type="NCBI Taxonomy" id="2585211"/>
    <lineage>
        <taxon>Bacteria</taxon>
        <taxon>Bacillati</taxon>
        <taxon>Actinomycetota</taxon>
        <taxon>Actinomycetes</taxon>
        <taxon>Propionibacteriales</taxon>
        <taxon>Nocardioidaceae</taxon>
        <taxon>Mumia</taxon>
    </lineage>
</organism>
<feature type="domain" description="CinA C-terminal" evidence="1">
    <location>
        <begin position="9"/>
        <end position="155"/>
    </location>
</feature>
<gene>
    <name evidence="2" type="ORF">FE697_016880</name>
</gene>
<dbReference type="InterPro" id="IPR008136">
    <property type="entry name" value="CinA_C"/>
</dbReference>
<reference evidence="2 3" key="1">
    <citation type="submission" date="2019-09" db="EMBL/GenBank/DDBJ databases">
        <title>Mumia zhuanghuii sp. nov. isolated from the intestinal contents of plateau pika (Ochotona curzoniae) in the Qinghai-Tibet plateau of China.</title>
        <authorList>
            <person name="Tian Z."/>
        </authorList>
    </citation>
    <scope>NUCLEOTIDE SEQUENCE [LARGE SCALE GENOMIC DNA]</scope>
    <source>
        <strain evidence="3">350</strain>
    </source>
</reference>
<dbReference type="Proteomes" id="UP000307768">
    <property type="component" value="Unassembled WGS sequence"/>
</dbReference>
<accession>A0A5Q6RRE5</accession>
<dbReference type="Pfam" id="PF02464">
    <property type="entry name" value="CinA"/>
    <property type="match status" value="1"/>
</dbReference>
<dbReference type="OrthoDB" id="1253990at2"/>
<dbReference type="AlphaFoldDB" id="A0A5Q6RRE5"/>
<dbReference type="EMBL" id="VDFQ02000005">
    <property type="protein sequence ID" value="KAA1420622.1"/>
    <property type="molecule type" value="Genomic_DNA"/>
</dbReference>
<comment type="caution">
    <text evidence="2">The sequence shown here is derived from an EMBL/GenBank/DDBJ whole genome shotgun (WGS) entry which is preliminary data.</text>
</comment>
<protein>
    <submittedName>
        <fullName evidence="2">CinA family protein</fullName>
    </submittedName>
</protein>
<dbReference type="InterPro" id="IPR036653">
    <property type="entry name" value="CinA-like_C"/>
</dbReference>